<dbReference type="AlphaFoldDB" id="A0A1A9ZIX6"/>
<evidence type="ECO:0000313" key="1">
    <source>
        <dbReference type="EnsemblMetazoa" id="GPAI016158-PA"/>
    </source>
</evidence>
<name>A0A1A9ZIX6_GLOPL</name>
<sequence length="133" mass="15318">MNIIFIKKNFYSDSVDYLPTGLFDINCTLYRKRHSSYFVEFWSPRLLELSVIVADCEQIMVVLHLSSLLSTVREGKQRTRSHKSRSALIDSKLCIQALLIKSKQSEKDSRHASLSTRQLVLIDLCKINADNPK</sequence>
<protein>
    <submittedName>
        <fullName evidence="1">Uncharacterized protein</fullName>
    </submittedName>
</protein>
<dbReference type="EnsemblMetazoa" id="GPAI016158-RA">
    <property type="protein sequence ID" value="GPAI016158-PA"/>
    <property type="gene ID" value="GPAI016158"/>
</dbReference>
<evidence type="ECO:0000313" key="2">
    <source>
        <dbReference type="Proteomes" id="UP000092445"/>
    </source>
</evidence>
<organism evidence="1 2">
    <name type="scientific">Glossina pallidipes</name>
    <name type="common">Tsetse fly</name>
    <dbReference type="NCBI Taxonomy" id="7398"/>
    <lineage>
        <taxon>Eukaryota</taxon>
        <taxon>Metazoa</taxon>
        <taxon>Ecdysozoa</taxon>
        <taxon>Arthropoda</taxon>
        <taxon>Hexapoda</taxon>
        <taxon>Insecta</taxon>
        <taxon>Pterygota</taxon>
        <taxon>Neoptera</taxon>
        <taxon>Endopterygota</taxon>
        <taxon>Diptera</taxon>
        <taxon>Brachycera</taxon>
        <taxon>Muscomorpha</taxon>
        <taxon>Hippoboscoidea</taxon>
        <taxon>Glossinidae</taxon>
        <taxon>Glossina</taxon>
    </lineage>
</organism>
<keyword evidence="2" id="KW-1185">Reference proteome</keyword>
<accession>A0A1A9ZIX6</accession>
<proteinExistence type="predicted"/>
<reference evidence="2" key="1">
    <citation type="submission" date="2014-03" db="EMBL/GenBank/DDBJ databases">
        <authorList>
            <person name="Aksoy S."/>
            <person name="Warren W."/>
            <person name="Wilson R.K."/>
        </authorList>
    </citation>
    <scope>NUCLEOTIDE SEQUENCE [LARGE SCALE GENOMIC DNA]</scope>
    <source>
        <strain evidence="2">IAEA</strain>
    </source>
</reference>
<dbReference type="Proteomes" id="UP000092445">
    <property type="component" value="Unassembled WGS sequence"/>
</dbReference>
<dbReference type="VEuPathDB" id="VectorBase:GPAI016158"/>
<reference evidence="1" key="2">
    <citation type="submission" date="2020-05" db="UniProtKB">
        <authorList>
            <consortium name="EnsemblMetazoa"/>
        </authorList>
    </citation>
    <scope>IDENTIFICATION</scope>
    <source>
        <strain evidence="1">IAEA</strain>
    </source>
</reference>